<evidence type="ECO:0000313" key="8">
    <source>
        <dbReference type="Proteomes" id="UP000371977"/>
    </source>
</evidence>
<evidence type="ECO:0000313" key="7">
    <source>
        <dbReference type="EMBL" id="TYC50238.1"/>
    </source>
</evidence>
<dbReference type="GO" id="GO:0006310">
    <property type="term" value="P:DNA recombination"/>
    <property type="evidence" value="ECO:0007669"/>
    <property type="project" value="UniProtKB-KW"/>
</dbReference>
<name>A0A6C2C891_9LACO</name>
<reference evidence="7 8" key="1">
    <citation type="submission" date="2019-01" db="EMBL/GenBank/DDBJ databases">
        <title>Weissella sp. nov., a novel lactic acid bacterium isolated from animal feces.</title>
        <authorList>
            <person name="Wang L.-T."/>
        </authorList>
    </citation>
    <scope>NUCLEOTIDE SEQUENCE [LARGE SCALE GENOMIC DNA]</scope>
    <source>
        <strain evidence="7 8">8H-2</strain>
    </source>
</reference>
<comment type="similarity">
    <text evidence="1">Belongs to the 'phage' integrase family.</text>
</comment>
<dbReference type="CDD" id="cd01189">
    <property type="entry name" value="INT_ICEBs1_C_like"/>
    <property type="match status" value="1"/>
</dbReference>
<dbReference type="EMBL" id="SDGZ01000010">
    <property type="protein sequence ID" value="TYC50238.1"/>
    <property type="molecule type" value="Genomic_DNA"/>
</dbReference>
<dbReference type="InterPro" id="IPR010998">
    <property type="entry name" value="Integrase_recombinase_N"/>
</dbReference>
<dbReference type="InterPro" id="IPR011010">
    <property type="entry name" value="DNA_brk_join_enz"/>
</dbReference>
<comment type="caution">
    <text evidence="7">The sequence shown here is derived from an EMBL/GenBank/DDBJ whole genome shotgun (WGS) entry which is preliminary data.</text>
</comment>
<evidence type="ECO:0000256" key="3">
    <source>
        <dbReference type="ARBA" id="ARBA00023172"/>
    </source>
</evidence>
<dbReference type="AlphaFoldDB" id="A0A6C2C891"/>
<dbReference type="Gene3D" id="1.10.443.10">
    <property type="entry name" value="Intergrase catalytic core"/>
    <property type="match status" value="1"/>
</dbReference>
<dbReference type="InterPro" id="IPR002104">
    <property type="entry name" value="Integrase_catalytic"/>
</dbReference>
<dbReference type="Gene3D" id="1.10.150.130">
    <property type="match status" value="1"/>
</dbReference>
<evidence type="ECO:0000259" key="6">
    <source>
        <dbReference type="PROSITE" id="PS51900"/>
    </source>
</evidence>
<evidence type="ECO:0000256" key="2">
    <source>
        <dbReference type="ARBA" id="ARBA00023125"/>
    </source>
</evidence>
<dbReference type="Pfam" id="PF00589">
    <property type="entry name" value="Phage_integrase"/>
    <property type="match status" value="1"/>
</dbReference>
<gene>
    <name evidence="7" type="ORF">ESZ50_02905</name>
</gene>
<keyword evidence="2 4" id="KW-0238">DNA-binding</keyword>
<dbReference type="PROSITE" id="PS51900">
    <property type="entry name" value="CB"/>
    <property type="match status" value="1"/>
</dbReference>
<dbReference type="Proteomes" id="UP000371977">
    <property type="component" value="Unassembled WGS sequence"/>
</dbReference>
<evidence type="ECO:0000256" key="1">
    <source>
        <dbReference type="ARBA" id="ARBA00008857"/>
    </source>
</evidence>
<keyword evidence="3" id="KW-0233">DNA recombination</keyword>
<organism evidence="7 8">
    <name type="scientific">Weissella muntiaci</name>
    <dbReference type="NCBI Taxonomy" id="2508881"/>
    <lineage>
        <taxon>Bacteria</taxon>
        <taxon>Bacillati</taxon>
        <taxon>Bacillota</taxon>
        <taxon>Bacilli</taxon>
        <taxon>Lactobacillales</taxon>
        <taxon>Lactobacillaceae</taxon>
        <taxon>Weissella</taxon>
    </lineage>
</organism>
<dbReference type="InterPro" id="IPR044068">
    <property type="entry name" value="CB"/>
</dbReference>
<sequence length="381" mass="43971">MSIKKQKNGNYQVRVQFTDSLGRRRNKKKTVASLTLAKRAEREILNEVDAGTFNKVHKKITMNELIDKFMLDYSRGKRKVTIGRVNRFFELYVLTNEWFNHVQISKIDRPIVQAWIDELANKQSTYKSNASQLKRVFDFAVSYEYIDSNPFERVHYPTPIDKPNRSYRVENYDYDQLQAFIHAVENKFAKPNLDYRKYVYLRLLAFTGMRSGEATVLLWSDIEFTDSGTNITISKTLSRYRGQNFSINPPKTEAGKRVVMVDEITARTLKTWRNIQQQAFMASGVRSDIVFTSKDLVSYTTHSLPRTWLLSAIKGTDIPQTNIHGLRHTYITLAVQAGMDIKTLQAQVGHDDINTTLGVYASVTKDMRAKTVDVFTSLVNF</sequence>
<accession>A0A6C2C891</accession>
<dbReference type="PANTHER" id="PTHR30349:SF64">
    <property type="entry name" value="PROPHAGE INTEGRASE INTD-RELATED"/>
    <property type="match status" value="1"/>
</dbReference>
<dbReference type="PROSITE" id="PS51898">
    <property type="entry name" value="TYR_RECOMBINASE"/>
    <property type="match status" value="1"/>
</dbReference>
<protein>
    <submittedName>
        <fullName evidence="7">Site-specific integrase</fullName>
    </submittedName>
</protein>
<dbReference type="OrthoDB" id="9803188at2"/>
<dbReference type="InterPro" id="IPR013762">
    <property type="entry name" value="Integrase-like_cat_sf"/>
</dbReference>
<proteinExistence type="inferred from homology"/>
<evidence type="ECO:0000256" key="4">
    <source>
        <dbReference type="PROSITE-ProRule" id="PRU01248"/>
    </source>
</evidence>
<dbReference type="InterPro" id="IPR050090">
    <property type="entry name" value="Tyrosine_recombinase_XerCD"/>
</dbReference>
<feature type="domain" description="Core-binding (CB)" evidence="6">
    <location>
        <begin position="60"/>
        <end position="141"/>
    </location>
</feature>
<evidence type="ECO:0000259" key="5">
    <source>
        <dbReference type="PROSITE" id="PS51898"/>
    </source>
</evidence>
<dbReference type="PANTHER" id="PTHR30349">
    <property type="entry name" value="PHAGE INTEGRASE-RELATED"/>
    <property type="match status" value="1"/>
</dbReference>
<feature type="domain" description="Tyr recombinase" evidence="5">
    <location>
        <begin position="167"/>
        <end position="373"/>
    </location>
</feature>
<dbReference type="GO" id="GO:0015074">
    <property type="term" value="P:DNA integration"/>
    <property type="evidence" value="ECO:0007669"/>
    <property type="project" value="InterPro"/>
</dbReference>
<keyword evidence="8" id="KW-1185">Reference proteome</keyword>
<dbReference type="SUPFAM" id="SSF56349">
    <property type="entry name" value="DNA breaking-rejoining enzymes"/>
    <property type="match status" value="1"/>
</dbReference>
<dbReference type="GO" id="GO:0003677">
    <property type="term" value="F:DNA binding"/>
    <property type="evidence" value="ECO:0007669"/>
    <property type="project" value="UniProtKB-UniRule"/>
</dbReference>